<keyword evidence="1" id="KW-0812">Transmembrane</keyword>
<feature type="domain" description="Beta-lactamase-related" evidence="2">
    <location>
        <begin position="19"/>
        <end position="294"/>
    </location>
</feature>
<dbReference type="InterPro" id="IPR001466">
    <property type="entry name" value="Beta-lactam-related"/>
</dbReference>
<proteinExistence type="predicted"/>
<keyword evidence="1" id="KW-0472">Membrane</keyword>
<dbReference type="GO" id="GO:0016787">
    <property type="term" value="F:hydrolase activity"/>
    <property type="evidence" value="ECO:0007669"/>
    <property type="project" value="UniProtKB-KW"/>
</dbReference>
<keyword evidence="1" id="KW-1133">Transmembrane helix</keyword>
<dbReference type="InterPro" id="IPR050789">
    <property type="entry name" value="Diverse_Enzym_Activities"/>
</dbReference>
<dbReference type="Gene3D" id="3.40.710.10">
    <property type="entry name" value="DD-peptidase/beta-lactamase superfamily"/>
    <property type="match status" value="1"/>
</dbReference>
<gene>
    <name evidence="3" type="ORF">BBD42_23140</name>
</gene>
<dbReference type="EMBL" id="CP016808">
    <property type="protein sequence ID" value="ANY69052.1"/>
    <property type="molecule type" value="Genomic_DNA"/>
</dbReference>
<dbReference type="PANTHER" id="PTHR43283:SF7">
    <property type="entry name" value="BETA-LACTAMASE-RELATED DOMAIN-CONTAINING PROTEIN"/>
    <property type="match status" value="1"/>
</dbReference>
<dbReference type="RefSeq" id="WP_099520103.1">
    <property type="nucleotide sequence ID" value="NZ_CP016808.1"/>
</dbReference>
<name>A0A1B2DMW2_9BACL</name>
<accession>A0A1B2DMW2</accession>
<evidence type="ECO:0000256" key="1">
    <source>
        <dbReference type="SAM" id="Phobius"/>
    </source>
</evidence>
<protein>
    <submittedName>
        <fullName evidence="3">Serine hydrolase</fullName>
    </submittedName>
</protein>
<dbReference type="PANTHER" id="PTHR43283">
    <property type="entry name" value="BETA-LACTAMASE-RELATED"/>
    <property type="match status" value="1"/>
</dbReference>
<dbReference type="SUPFAM" id="SSF56601">
    <property type="entry name" value="beta-lactamase/transpeptidase-like"/>
    <property type="match status" value="1"/>
</dbReference>
<organism evidence="3">
    <name type="scientific">Paenibacillus sp. BIHB 4019</name>
    <dbReference type="NCBI Taxonomy" id="1870819"/>
    <lineage>
        <taxon>Bacteria</taxon>
        <taxon>Bacillati</taxon>
        <taxon>Bacillota</taxon>
        <taxon>Bacilli</taxon>
        <taxon>Bacillales</taxon>
        <taxon>Paenibacillaceae</taxon>
        <taxon>Paenibacillus</taxon>
    </lineage>
</organism>
<feature type="transmembrane region" description="Helical" evidence="1">
    <location>
        <begin position="265"/>
        <end position="288"/>
    </location>
</feature>
<dbReference type="InterPro" id="IPR012338">
    <property type="entry name" value="Beta-lactam/transpept-like"/>
</dbReference>
<evidence type="ECO:0000259" key="2">
    <source>
        <dbReference type="Pfam" id="PF00144"/>
    </source>
</evidence>
<dbReference type="AlphaFoldDB" id="A0A1B2DMW2"/>
<evidence type="ECO:0000313" key="3">
    <source>
        <dbReference type="EMBL" id="ANY69052.1"/>
    </source>
</evidence>
<dbReference type="Pfam" id="PF00144">
    <property type="entry name" value="Beta-lactamase"/>
    <property type="match status" value="1"/>
</dbReference>
<sequence length="314" mass="34860">MKLSSLLPAIEPLDLRSCLVSYNGKLIFEHYRNDRTREEIAKVNSCTKSVVSALICIAMGKQLLPEASTPATLFFPQLAEDSDPRKQTITLEHLLTMSAGFNWTEFGGQNSFPRMTQTSNWIQFALEQPLSDEPGSRMEYNSGISQMLSAILVQASGMTTAAFAERYLFQPLGISQNEWEHDPQGIHTGGFGLRLLPADMLKLGQLYLQQGIWKGQQLIPQALIERSVYPAIAAESPRPGQYGWHWWVDSFSAGSKSVSPSAFDFYYALGFGGQTITVIPSLNIVAVVTNDRLKRGKPPADVFRHHIAPLLAQQ</sequence>
<reference evidence="3" key="1">
    <citation type="submission" date="2016-08" db="EMBL/GenBank/DDBJ databases">
        <title>Complete Genome Seqeunce of Paenibacillus sp. BIHB 4019 from tea rhizoplane.</title>
        <authorList>
            <person name="Thakur R."/>
            <person name="Swarnkar M.K."/>
            <person name="Gulati A."/>
        </authorList>
    </citation>
    <scope>NUCLEOTIDE SEQUENCE [LARGE SCALE GENOMIC DNA]</scope>
    <source>
        <strain evidence="3">BIHB4019</strain>
    </source>
</reference>
<keyword evidence="3" id="KW-0378">Hydrolase</keyword>